<dbReference type="Proteomes" id="UP000006428">
    <property type="component" value="Unassembled WGS sequence"/>
</dbReference>
<sequence>MIGAELFCDCFLTGVEAFLIKIGIEVLFLGCCRALMAKQTKGKHSSLRAAII</sequence>
<organism evidence="1 2">
    <name type="scientific">Aeromonas salmonicida subsp. salmonicida 01-B526</name>
    <dbReference type="NCBI Taxonomy" id="1076135"/>
    <lineage>
        <taxon>Bacteria</taxon>
        <taxon>Pseudomonadati</taxon>
        <taxon>Pseudomonadota</taxon>
        <taxon>Gammaproteobacteria</taxon>
        <taxon>Aeromonadales</taxon>
        <taxon>Aeromonadaceae</taxon>
        <taxon>Aeromonas</taxon>
    </lineage>
</organism>
<accession>A0ABP2MZF1</accession>
<keyword evidence="2" id="KW-1185">Reference proteome</keyword>
<proteinExistence type="predicted"/>
<comment type="caution">
    <text evidence="1">The sequence shown here is derived from an EMBL/GenBank/DDBJ whole genome shotgun (WGS) entry which is preliminary data.</text>
</comment>
<reference evidence="1 2" key="1">
    <citation type="journal article" date="2012" name="Front. Microbiol.">
        <title>Draft Genome Sequence of the Virulent Strain 01-B526 of the Fish Pathogen Aeromonas salmonicida.</title>
        <authorList>
            <person name="Charette S.J."/>
            <person name="Brochu F."/>
            <person name="Boyle B."/>
            <person name="Filion G."/>
            <person name="Tanaka K.H."/>
            <person name="Derome N."/>
        </authorList>
    </citation>
    <scope>NUCLEOTIDE SEQUENCE [LARGE SCALE GENOMIC DNA]</scope>
    <source>
        <strain evidence="1 2">01-B526</strain>
    </source>
</reference>
<evidence type="ECO:0000313" key="1">
    <source>
        <dbReference type="EMBL" id="EHI52024.1"/>
    </source>
</evidence>
<name>A0ABP2MZF1_AERSS</name>
<dbReference type="EMBL" id="AGVO01000050">
    <property type="protein sequence ID" value="EHI52024.1"/>
    <property type="molecule type" value="Genomic_DNA"/>
</dbReference>
<evidence type="ECO:0000313" key="2">
    <source>
        <dbReference type="Proteomes" id="UP000006428"/>
    </source>
</evidence>
<protein>
    <submittedName>
        <fullName evidence="1">Uncharacterized protein</fullName>
    </submittedName>
</protein>
<gene>
    <name evidence="1" type="ORF">IYQ_13658</name>
</gene>